<sequence length="180" mass="20191">MPTTVVLSAASEAQEPVSLALLKQWLRVDTDGEDELLTLLQKAARHLCEQYTGRFFAGQTVETTFELGEPYQLAPLAGEPTAVRGYFTDLSQLPPSLEEYRKGISISRELAWEDALQQRYTVTYPINAGEVPELAKQCILELVAEMYRNRESSSVGTISPELPVNFRVKLAPLRIQPLMY</sequence>
<keyword evidence="2" id="KW-1185">Reference proteome</keyword>
<dbReference type="CDD" id="cd08054">
    <property type="entry name" value="gp6"/>
    <property type="match status" value="1"/>
</dbReference>
<gene>
    <name evidence="1" type="ORF">SAMN04488069_12510</name>
</gene>
<evidence type="ECO:0000313" key="2">
    <source>
        <dbReference type="Proteomes" id="UP000199249"/>
    </source>
</evidence>
<accession>A0A1H3P9Z5</accession>
<evidence type="ECO:0000313" key="1">
    <source>
        <dbReference type="EMBL" id="SDY97645.1"/>
    </source>
</evidence>
<organism evidence="1 2">
    <name type="scientific">Hymenobacter psychrophilus</name>
    <dbReference type="NCBI Taxonomy" id="651662"/>
    <lineage>
        <taxon>Bacteria</taxon>
        <taxon>Pseudomonadati</taxon>
        <taxon>Bacteroidota</taxon>
        <taxon>Cytophagia</taxon>
        <taxon>Cytophagales</taxon>
        <taxon>Hymenobacteraceae</taxon>
        <taxon>Hymenobacter</taxon>
    </lineage>
</organism>
<dbReference type="Proteomes" id="UP000199249">
    <property type="component" value="Unassembled WGS sequence"/>
</dbReference>
<dbReference type="AlphaFoldDB" id="A0A1H3P9Z5"/>
<reference evidence="2" key="1">
    <citation type="submission" date="2016-10" db="EMBL/GenBank/DDBJ databases">
        <authorList>
            <person name="Varghese N."/>
            <person name="Submissions S."/>
        </authorList>
    </citation>
    <scope>NUCLEOTIDE SEQUENCE [LARGE SCALE GENOMIC DNA]</scope>
    <source>
        <strain evidence="2">CGMCC 1.8975</strain>
    </source>
</reference>
<dbReference type="STRING" id="651662.SAMN04488069_12510"/>
<dbReference type="NCBIfam" id="TIGR01560">
    <property type="entry name" value="put_DNA_pack"/>
    <property type="match status" value="1"/>
</dbReference>
<dbReference type="RefSeq" id="WP_092743869.1">
    <property type="nucleotide sequence ID" value="NZ_FNOV01000025.1"/>
</dbReference>
<protein>
    <recommendedName>
        <fullName evidence="3">Phage gp6-like head-tail connector protein</fullName>
    </recommendedName>
</protein>
<dbReference type="Gene3D" id="1.10.3230.30">
    <property type="entry name" value="Phage gp6-like head-tail connector protein"/>
    <property type="match status" value="1"/>
</dbReference>
<name>A0A1H3P9Z5_9BACT</name>
<dbReference type="OrthoDB" id="6174494at2"/>
<evidence type="ECO:0008006" key="3">
    <source>
        <dbReference type="Google" id="ProtNLM"/>
    </source>
</evidence>
<dbReference type="EMBL" id="FNOV01000025">
    <property type="protein sequence ID" value="SDY97645.1"/>
    <property type="molecule type" value="Genomic_DNA"/>
</dbReference>
<dbReference type="InterPro" id="IPR006450">
    <property type="entry name" value="Phage_HK97_gp6-like"/>
</dbReference>
<proteinExistence type="predicted"/>